<feature type="chain" id="PRO_5032771814" description="Sulfotransferase domain-containing protein" evidence="1">
    <location>
        <begin position="17"/>
        <end position="309"/>
    </location>
</feature>
<dbReference type="InterPro" id="IPR027417">
    <property type="entry name" value="P-loop_NTPase"/>
</dbReference>
<keyword evidence="1" id="KW-0732">Signal</keyword>
<keyword evidence="3" id="KW-1185">Reference proteome</keyword>
<dbReference type="AlphaFoldDB" id="A0A812KSC5"/>
<evidence type="ECO:0008006" key="4">
    <source>
        <dbReference type="Google" id="ProtNLM"/>
    </source>
</evidence>
<gene>
    <name evidence="2" type="ORF">SNAT2548_LOCUS9579</name>
</gene>
<evidence type="ECO:0000313" key="2">
    <source>
        <dbReference type="EMBL" id="CAE7232178.1"/>
    </source>
</evidence>
<accession>A0A812KSC5</accession>
<name>A0A812KSC5_9DINO</name>
<reference evidence="2" key="1">
    <citation type="submission" date="2021-02" db="EMBL/GenBank/DDBJ databases">
        <authorList>
            <person name="Dougan E. K."/>
            <person name="Rhodes N."/>
            <person name="Thang M."/>
            <person name="Chan C."/>
        </authorList>
    </citation>
    <scope>NUCLEOTIDE SEQUENCE</scope>
</reference>
<dbReference type="EMBL" id="CAJNDS010000758">
    <property type="protein sequence ID" value="CAE7232178.1"/>
    <property type="molecule type" value="Genomic_DNA"/>
</dbReference>
<sequence length="309" mass="33733">MMTLLYLPCLVVLALAVDLPTAAEDAGSCGPVSGVATGSLLQSTATHRPTRTPQQIGFTKTATSSQVRFVFFAGLEGSGHHFWHEMIKRLPINRSEDLSRALFDGQHGGFFNADEHSRGDYAEDIAKLMSEMEMNLSSTPGCKVVALNGVEPQVSGMMSYPNMGGKDRAGRNPDIFALAKLAEAAGVDLRIVLLTRHPESMVQSMCERNYEKDVAHAVREVAMTISLLSEQLELLDPSYVACWTYEDPGAKILELLSFMGICDADPSLSRQIVEEIYKPSNHPALSKAASEMLETSTHIHESLLAKWCS</sequence>
<evidence type="ECO:0000256" key="1">
    <source>
        <dbReference type="SAM" id="SignalP"/>
    </source>
</evidence>
<evidence type="ECO:0000313" key="3">
    <source>
        <dbReference type="Proteomes" id="UP000604046"/>
    </source>
</evidence>
<dbReference type="Proteomes" id="UP000604046">
    <property type="component" value="Unassembled WGS sequence"/>
</dbReference>
<dbReference type="OrthoDB" id="205072at2759"/>
<comment type="caution">
    <text evidence="2">The sequence shown here is derived from an EMBL/GenBank/DDBJ whole genome shotgun (WGS) entry which is preliminary data.</text>
</comment>
<dbReference type="Gene3D" id="3.40.50.300">
    <property type="entry name" value="P-loop containing nucleotide triphosphate hydrolases"/>
    <property type="match status" value="1"/>
</dbReference>
<organism evidence="2 3">
    <name type="scientific">Symbiodinium natans</name>
    <dbReference type="NCBI Taxonomy" id="878477"/>
    <lineage>
        <taxon>Eukaryota</taxon>
        <taxon>Sar</taxon>
        <taxon>Alveolata</taxon>
        <taxon>Dinophyceae</taxon>
        <taxon>Suessiales</taxon>
        <taxon>Symbiodiniaceae</taxon>
        <taxon>Symbiodinium</taxon>
    </lineage>
</organism>
<proteinExistence type="predicted"/>
<feature type="signal peptide" evidence="1">
    <location>
        <begin position="1"/>
        <end position="16"/>
    </location>
</feature>
<protein>
    <recommendedName>
        <fullName evidence="4">Sulfotransferase domain-containing protein</fullName>
    </recommendedName>
</protein>
<dbReference type="SUPFAM" id="SSF52540">
    <property type="entry name" value="P-loop containing nucleoside triphosphate hydrolases"/>
    <property type="match status" value="1"/>
</dbReference>